<keyword evidence="2" id="KW-1185">Reference proteome</keyword>
<reference evidence="1 2" key="1">
    <citation type="submission" date="2020-07" db="EMBL/GenBank/DDBJ databases">
        <title>Alkalicella. sp. LB2 genome.</title>
        <authorList>
            <person name="Postec A."/>
            <person name="Quemeneur M."/>
        </authorList>
    </citation>
    <scope>NUCLEOTIDE SEQUENCE [LARGE SCALE GENOMIC DNA]</scope>
    <source>
        <strain evidence="1 2">LB2</strain>
    </source>
</reference>
<name>A0A7G9W7N2_ALKCA</name>
<sequence>MVRICPDCCNIDIDKLEKLGLEIVEECIGVCGTEFVAYVDDELIEADSEGELIEKIEKAT</sequence>
<accession>A0A7G9W7N2</accession>
<organism evidence="1 2">
    <name type="scientific">Alkalicella caledoniensis</name>
    <dbReference type="NCBI Taxonomy" id="2731377"/>
    <lineage>
        <taxon>Bacteria</taxon>
        <taxon>Bacillati</taxon>
        <taxon>Bacillota</taxon>
        <taxon>Clostridia</taxon>
        <taxon>Eubacteriales</taxon>
        <taxon>Proteinivoracaceae</taxon>
        <taxon>Alkalicella</taxon>
    </lineage>
</organism>
<dbReference type="AlphaFoldDB" id="A0A7G9W7N2"/>
<dbReference type="EMBL" id="CP058559">
    <property type="protein sequence ID" value="QNO14694.1"/>
    <property type="molecule type" value="Genomic_DNA"/>
</dbReference>
<dbReference type="KEGG" id="acae:HYG86_07785"/>
<dbReference type="RefSeq" id="WP_213168600.1">
    <property type="nucleotide sequence ID" value="NZ_CP058559.1"/>
</dbReference>
<dbReference type="Proteomes" id="UP000516160">
    <property type="component" value="Chromosome"/>
</dbReference>
<gene>
    <name evidence="1" type="ORF">HYG86_07785</name>
</gene>
<protein>
    <submittedName>
        <fullName evidence="1">DUF1450 domain-containing protein</fullName>
    </submittedName>
</protein>
<evidence type="ECO:0000313" key="1">
    <source>
        <dbReference type="EMBL" id="QNO14694.1"/>
    </source>
</evidence>
<proteinExistence type="predicted"/>
<evidence type="ECO:0000313" key="2">
    <source>
        <dbReference type="Proteomes" id="UP000516160"/>
    </source>
</evidence>